<keyword evidence="5" id="KW-0805">Transcription regulation</keyword>
<evidence type="ECO:0000313" key="12">
    <source>
        <dbReference type="Proteomes" id="UP001239994"/>
    </source>
</evidence>
<protein>
    <recommendedName>
        <fullName evidence="10">Nuclear receptor domain-containing protein</fullName>
    </recommendedName>
</protein>
<keyword evidence="9" id="KW-0539">Nucleus</keyword>
<dbReference type="GO" id="GO:0000978">
    <property type="term" value="F:RNA polymerase II cis-regulatory region sequence-specific DNA binding"/>
    <property type="evidence" value="ECO:0007669"/>
    <property type="project" value="TreeGrafter"/>
</dbReference>
<keyword evidence="6" id="KW-0238">DNA-binding</keyword>
<evidence type="ECO:0000256" key="7">
    <source>
        <dbReference type="ARBA" id="ARBA00023163"/>
    </source>
</evidence>
<gene>
    <name evidence="11" type="ORF">P4O66_002636</name>
</gene>
<keyword evidence="8" id="KW-0675">Receptor</keyword>
<organism evidence="11 12">
    <name type="scientific">Electrophorus voltai</name>
    <dbReference type="NCBI Taxonomy" id="2609070"/>
    <lineage>
        <taxon>Eukaryota</taxon>
        <taxon>Metazoa</taxon>
        <taxon>Chordata</taxon>
        <taxon>Craniata</taxon>
        <taxon>Vertebrata</taxon>
        <taxon>Euteleostomi</taxon>
        <taxon>Actinopterygii</taxon>
        <taxon>Neopterygii</taxon>
        <taxon>Teleostei</taxon>
        <taxon>Ostariophysi</taxon>
        <taxon>Gymnotiformes</taxon>
        <taxon>Gymnotoidei</taxon>
        <taxon>Gymnotidae</taxon>
        <taxon>Electrophorus</taxon>
    </lineage>
</organism>
<keyword evidence="12" id="KW-1185">Reference proteome</keyword>
<dbReference type="PROSITE" id="PS00031">
    <property type="entry name" value="NUCLEAR_REC_DBD_1"/>
    <property type="match status" value="1"/>
</dbReference>
<proteinExistence type="predicted"/>
<dbReference type="PANTHER" id="PTHR45805">
    <property type="entry name" value="NUCLEAR HORMONE RECEPTOR HR3-RELATED"/>
    <property type="match status" value="1"/>
</dbReference>
<evidence type="ECO:0000256" key="3">
    <source>
        <dbReference type="ARBA" id="ARBA00022771"/>
    </source>
</evidence>
<dbReference type="FunFam" id="3.30.50.10:FF:000003">
    <property type="entry name" value="Nuclear orphan receptor ROR-beta"/>
    <property type="match status" value="1"/>
</dbReference>
<feature type="domain" description="Nuclear receptor" evidence="10">
    <location>
        <begin position="15"/>
        <end position="90"/>
    </location>
</feature>
<dbReference type="SMART" id="SM00399">
    <property type="entry name" value="ZnF_C4"/>
    <property type="match status" value="1"/>
</dbReference>
<dbReference type="GO" id="GO:0008270">
    <property type="term" value="F:zinc ion binding"/>
    <property type="evidence" value="ECO:0007669"/>
    <property type="project" value="UniProtKB-KW"/>
</dbReference>
<evidence type="ECO:0000256" key="4">
    <source>
        <dbReference type="ARBA" id="ARBA00022833"/>
    </source>
</evidence>
<comment type="caution">
    <text evidence="11">The sequence shown here is derived from an EMBL/GenBank/DDBJ whole genome shotgun (WGS) entry which is preliminary data.</text>
</comment>
<keyword evidence="7" id="KW-0804">Transcription</keyword>
<dbReference type="Proteomes" id="UP001239994">
    <property type="component" value="Unassembled WGS sequence"/>
</dbReference>
<evidence type="ECO:0000259" key="10">
    <source>
        <dbReference type="PROSITE" id="PS51030"/>
    </source>
</evidence>
<dbReference type="GO" id="GO:0005634">
    <property type="term" value="C:nucleus"/>
    <property type="evidence" value="ECO:0007669"/>
    <property type="project" value="UniProtKB-SubCell"/>
</dbReference>
<dbReference type="SUPFAM" id="SSF57716">
    <property type="entry name" value="Glucocorticoid receptor-like (DNA-binding domain)"/>
    <property type="match status" value="1"/>
</dbReference>
<evidence type="ECO:0000256" key="5">
    <source>
        <dbReference type="ARBA" id="ARBA00023015"/>
    </source>
</evidence>
<dbReference type="EMBL" id="JAROKS010000022">
    <property type="protein sequence ID" value="KAK1788827.1"/>
    <property type="molecule type" value="Genomic_DNA"/>
</dbReference>
<dbReference type="PRINTS" id="PR00047">
    <property type="entry name" value="STROIDFINGER"/>
</dbReference>
<evidence type="ECO:0000256" key="8">
    <source>
        <dbReference type="ARBA" id="ARBA00023170"/>
    </source>
</evidence>
<evidence type="ECO:0000256" key="1">
    <source>
        <dbReference type="ARBA" id="ARBA00004123"/>
    </source>
</evidence>
<keyword evidence="3" id="KW-0863">Zinc-finger</keyword>
<reference evidence="11" key="1">
    <citation type="submission" date="2023-03" db="EMBL/GenBank/DDBJ databases">
        <title>Electrophorus voltai genome.</title>
        <authorList>
            <person name="Bian C."/>
        </authorList>
    </citation>
    <scope>NUCLEOTIDE SEQUENCE</scope>
    <source>
        <strain evidence="11">CB-2022</strain>
        <tissue evidence="11">Muscle</tissue>
    </source>
</reference>
<dbReference type="GO" id="GO:0004879">
    <property type="term" value="F:nuclear receptor activity"/>
    <property type="evidence" value="ECO:0007669"/>
    <property type="project" value="TreeGrafter"/>
</dbReference>
<accession>A0AAD8YXF4</accession>
<evidence type="ECO:0000256" key="9">
    <source>
        <dbReference type="ARBA" id="ARBA00023242"/>
    </source>
</evidence>
<dbReference type="PANTHER" id="PTHR45805:SF3">
    <property type="entry name" value="NUCLEAR RECEPTOR ROR-ALPHA"/>
    <property type="match status" value="1"/>
</dbReference>
<name>A0AAD8YXF4_9TELE</name>
<dbReference type="PROSITE" id="PS51030">
    <property type="entry name" value="NUCLEAR_REC_DBD_2"/>
    <property type="match status" value="1"/>
</dbReference>
<dbReference type="Gene3D" id="3.30.50.10">
    <property type="entry name" value="Erythroid Transcription Factor GATA-1, subunit A"/>
    <property type="match status" value="1"/>
</dbReference>
<dbReference type="AlphaFoldDB" id="A0AAD8YXF4"/>
<keyword evidence="2" id="KW-0479">Metal-binding</keyword>
<comment type="subcellular location">
    <subcellularLocation>
        <location evidence="1">Nucleus</location>
    </subcellularLocation>
</comment>
<sequence length="175" mass="19131">MLEVRSPGLAPQIEIIPCKICGDKSSGIHYGVITCEGCKGFFRRSQQSNAAYSCPRQKNCLIDRTSRNRCQHCRLQKCLAVGMSRDGECQGARQAGHLRGRRGAHVPALGREGSEAVPKCGRVRVVERVIAGLHPHRSNVPSHPPSGWDAAFRCVCGRLALLRAGKPCPCLVRHE</sequence>
<dbReference type="InterPro" id="IPR001628">
    <property type="entry name" value="Znf_hrmn_rcpt"/>
</dbReference>
<evidence type="ECO:0000313" key="11">
    <source>
        <dbReference type="EMBL" id="KAK1788827.1"/>
    </source>
</evidence>
<keyword evidence="4" id="KW-0862">Zinc</keyword>
<dbReference type="Pfam" id="PF00105">
    <property type="entry name" value="zf-C4"/>
    <property type="match status" value="1"/>
</dbReference>
<evidence type="ECO:0000256" key="6">
    <source>
        <dbReference type="ARBA" id="ARBA00023125"/>
    </source>
</evidence>
<evidence type="ECO:0000256" key="2">
    <source>
        <dbReference type="ARBA" id="ARBA00022723"/>
    </source>
</evidence>
<dbReference type="InterPro" id="IPR013088">
    <property type="entry name" value="Znf_NHR/GATA"/>
</dbReference>